<reference evidence="3" key="1">
    <citation type="journal article" date="2009" name="Genome Biol.">
        <title>Genomic and genetic analyses of diversity and plant interactions of Pseudomonas fluorescens.</title>
        <authorList>
            <person name="Silby M.W."/>
            <person name="Cerdeno-Tarraga A.M."/>
            <person name="Vernikos G.S."/>
            <person name="Giddens S.R."/>
            <person name="Jackson R.W."/>
            <person name="Preston G.M."/>
            <person name="Zhang X.X."/>
            <person name="Moon C.D."/>
            <person name="Gehrig S.M."/>
            <person name="Godfrey S.A."/>
            <person name="Knight C.G."/>
            <person name="Malone J.G."/>
            <person name="Robinson Z."/>
            <person name="Spiers A.J."/>
            <person name="Harris S."/>
            <person name="Challis G.L."/>
            <person name="Yaxley A.M."/>
            <person name="Harris D."/>
            <person name="Seeger K."/>
            <person name="Murphy L."/>
            <person name="Rutter S."/>
            <person name="Squares R."/>
            <person name="Quail M.A."/>
            <person name="Saunders E."/>
            <person name="Mavromatis K."/>
            <person name="Brettin T.S."/>
            <person name="Bentley S.D."/>
            <person name="Hothersall J."/>
            <person name="Stephens E."/>
            <person name="Thomas C.M."/>
            <person name="Parkhill J."/>
            <person name="Levy S.B."/>
            <person name="Rainey P.B."/>
            <person name="Thomson N.R."/>
        </authorList>
    </citation>
    <scope>NUCLEOTIDE SEQUENCE [LARGE SCALE GENOMIC DNA]</scope>
    <source>
        <strain evidence="3">SBW25</strain>
    </source>
</reference>
<dbReference type="KEGG" id="pfs:PFLU_3259"/>
<accession>C3KCY7</accession>
<protein>
    <submittedName>
        <fullName evidence="3">Uncharacterized protein</fullName>
    </submittedName>
</protein>
<evidence type="ECO:0000256" key="1">
    <source>
        <dbReference type="SAM" id="MobiDB-lite"/>
    </source>
</evidence>
<gene>
    <name evidence="3" type="ordered locus">PFLU_3259</name>
</gene>
<dbReference type="Proteomes" id="UP001152918">
    <property type="component" value="Chromosome"/>
</dbReference>
<sequence>MFDSRLIDPRPLGKQLQVRFERVAKGSQLVINPGKAVRVRRPQSGAITCRSELGQPAGGRRQRGDQYPGRLCARRIRRRDRSRGAIVRSGAQIPRSGFDGAFRQRTEPGPMSRLRSDLFGNQNMDLEHECSSF</sequence>
<proteinExistence type="predicted"/>
<organism evidence="3">
    <name type="scientific">Pseudomonas fluorescens (strain SBW25)</name>
    <dbReference type="NCBI Taxonomy" id="216595"/>
    <lineage>
        <taxon>Bacteria</taxon>
        <taxon>Pseudomonadati</taxon>
        <taxon>Pseudomonadota</taxon>
        <taxon>Gammaproteobacteria</taxon>
        <taxon>Pseudomonadales</taxon>
        <taxon>Pseudomonadaceae</taxon>
        <taxon>Pseudomonas</taxon>
    </lineage>
</organism>
<reference evidence="2" key="2">
    <citation type="submission" date="2023-10" db="EMBL/GenBank/DDBJ databases">
        <authorList>
            <person name="Fortmann-Grote C."/>
        </authorList>
    </citation>
    <scope>NUCLEOTIDE SEQUENCE</scope>
    <source>
        <strain evidence="2">SBW25</strain>
    </source>
</reference>
<dbReference type="AlphaFoldDB" id="C3KCY7"/>
<dbReference type="EMBL" id="OV986001">
    <property type="protein sequence ID" value="CAI2797475.1"/>
    <property type="molecule type" value="Genomic_DNA"/>
</dbReference>
<name>C3KCY7_PSEFS</name>
<evidence type="ECO:0000313" key="2">
    <source>
        <dbReference type="EMBL" id="CAI2797475.1"/>
    </source>
</evidence>
<dbReference type="EMBL" id="AM181176">
    <property type="protein sequence ID" value="CAY49486.1"/>
    <property type="molecule type" value="Genomic_DNA"/>
</dbReference>
<feature type="region of interest" description="Disordered" evidence="1">
    <location>
        <begin position="48"/>
        <end position="68"/>
    </location>
</feature>
<evidence type="ECO:0000313" key="3">
    <source>
        <dbReference type="EMBL" id="CAY49486.1"/>
    </source>
</evidence>
<dbReference type="HOGENOM" id="CLU_1904919_0_0_6"/>